<sequence length="228" mass="26140">MYHGEILDSISRLPIPSVQILNPNTYKKSIANEYGQFTINASVGDTLIISGINYYTKHVLVKESKGDEIKIFLSEKTFNLRQIVLISHNLTGILEIDVKKIKDKNISTLKKFPGFKTSEDLGNPKPAEATIFQPIDFLYDLFNSRYDEIKKLKVIRKKQAFIEKLNINFVEDLITRLSSVSKKEINEILNYCKYSKSSILELSDMEIIQSLKECYESYKLSKKGVKGN</sequence>
<dbReference type="AlphaFoldDB" id="A0A1J1DZ82"/>
<proteinExistence type="predicted"/>
<organism evidence="1 2">
    <name type="scientific">Ichthyobacterium seriolicida</name>
    <dbReference type="NCBI Taxonomy" id="242600"/>
    <lineage>
        <taxon>Bacteria</taxon>
        <taxon>Pseudomonadati</taxon>
        <taxon>Bacteroidota</taxon>
        <taxon>Flavobacteriia</taxon>
        <taxon>Flavobacteriales</taxon>
        <taxon>Ichthyobacteriaceae</taxon>
        <taxon>Ichthyobacterium</taxon>
    </lineage>
</organism>
<dbReference type="OrthoDB" id="1467339at2"/>
<accession>A0A1J1DZ82</accession>
<dbReference type="EMBL" id="AP014564">
    <property type="protein sequence ID" value="BAV95201.1"/>
    <property type="molecule type" value="Genomic_DNA"/>
</dbReference>
<dbReference type="RefSeq" id="WP_096686802.1">
    <property type="nucleotide sequence ID" value="NZ_AP014564.1"/>
</dbReference>
<dbReference type="KEGG" id="ise:JBKA6_1188"/>
<evidence type="ECO:0000313" key="2">
    <source>
        <dbReference type="Proteomes" id="UP000243197"/>
    </source>
</evidence>
<name>A0A1J1DZ82_9FLAO</name>
<dbReference type="Pfam" id="PF13715">
    <property type="entry name" value="CarbopepD_reg_2"/>
    <property type="match status" value="1"/>
</dbReference>
<dbReference type="SUPFAM" id="SSF49464">
    <property type="entry name" value="Carboxypeptidase regulatory domain-like"/>
    <property type="match status" value="1"/>
</dbReference>
<evidence type="ECO:0000313" key="1">
    <source>
        <dbReference type="EMBL" id="BAV95201.1"/>
    </source>
</evidence>
<reference evidence="1 2" key="1">
    <citation type="submission" date="2014-03" db="EMBL/GenBank/DDBJ databases">
        <title>complete genome sequence of Flavobacteriaceae bacterium JBKA-6.</title>
        <authorList>
            <person name="Takano T."/>
            <person name="Nakamura Y."/>
            <person name="Takuma S."/>
            <person name="Yasuike M."/>
            <person name="Matsuyama T."/>
            <person name="Sakai T."/>
            <person name="Fujiwara A."/>
            <person name="Kimoto K."/>
            <person name="Fukuda Y."/>
            <person name="Kondo H."/>
            <person name="Hirono I."/>
            <person name="Nakayasu C."/>
        </authorList>
    </citation>
    <scope>NUCLEOTIDE SEQUENCE [LARGE SCALE GENOMIC DNA]</scope>
    <source>
        <strain evidence="1 2">JBKA-6</strain>
    </source>
</reference>
<dbReference type="InterPro" id="IPR008969">
    <property type="entry name" value="CarboxyPept-like_regulatory"/>
</dbReference>
<dbReference type="Proteomes" id="UP000243197">
    <property type="component" value="Chromosome"/>
</dbReference>
<gene>
    <name evidence="1" type="ORF">JBKA6_1188</name>
</gene>
<protein>
    <submittedName>
        <fullName evidence="1">Uncharacterized protein</fullName>
    </submittedName>
</protein>
<keyword evidence="2" id="KW-1185">Reference proteome</keyword>